<sequence length="180" mass="19791">MAVAQLVYHYESIIHQEPSIKPVPRSLRNHTSSSSRVRLSLQTIFSHNPLHRSRKSSSTMSCSTAASSVKSSPSSSFSSFGNRVRMQALENLNNTISPVLSTSSPSNFIRRQPSAIDMALEEEKYADPVELIGLGLLEPRPRANTNASTPSSQCSMMEFMSESMQGPVVLDGIFEVMERA</sequence>
<feature type="region of interest" description="Disordered" evidence="1">
    <location>
        <begin position="48"/>
        <end position="77"/>
    </location>
</feature>
<dbReference type="Proteomes" id="UP000054342">
    <property type="component" value="Unassembled WGS sequence"/>
</dbReference>
<reference evidence="2 3" key="1">
    <citation type="submission" date="2015-01" db="EMBL/GenBank/DDBJ databases">
        <title>The Genome Sequence of Exophiala xenobiotica CBS118157.</title>
        <authorList>
            <consortium name="The Broad Institute Genomics Platform"/>
            <person name="Cuomo C."/>
            <person name="de Hoog S."/>
            <person name="Gorbushina A."/>
            <person name="Stielow B."/>
            <person name="Teixiera M."/>
            <person name="Abouelleil A."/>
            <person name="Chapman S.B."/>
            <person name="Priest M."/>
            <person name="Young S.K."/>
            <person name="Wortman J."/>
            <person name="Nusbaum C."/>
            <person name="Birren B."/>
        </authorList>
    </citation>
    <scope>NUCLEOTIDE SEQUENCE [LARGE SCALE GENOMIC DNA]</scope>
    <source>
        <strain evidence="2 3">CBS 118157</strain>
    </source>
</reference>
<feature type="compositionally biased region" description="Low complexity" evidence="1">
    <location>
        <begin position="56"/>
        <end position="77"/>
    </location>
</feature>
<accession>A0A0D2F4W3</accession>
<organism evidence="2 3">
    <name type="scientific">Exophiala xenobiotica</name>
    <dbReference type="NCBI Taxonomy" id="348802"/>
    <lineage>
        <taxon>Eukaryota</taxon>
        <taxon>Fungi</taxon>
        <taxon>Dikarya</taxon>
        <taxon>Ascomycota</taxon>
        <taxon>Pezizomycotina</taxon>
        <taxon>Eurotiomycetes</taxon>
        <taxon>Chaetothyriomycetidae</taxon>
        <taxon>Chaetothyriales</taxon>
        <taxon>Herpotrichiellaceae</taxon>
        <taxon>Exophiala</taxon>
    </lineage>
</organism>
<gene>
    <name evidence="2" type="ORF">PV05_07245</name>
</gene>
<keyword evidence="3" id="KW-1185">Reference proteome</keyword>
<dbReference type="EMBL" id="KN847320">
    <property type="protein sequence ID" value="KIW54919.1"/>
    <property type="molecule type" value="Genomic_DNA"/>
</dbReference>
<evidence type="ECO:0000256" key="1">
    <source>
        <dbReference type="SAM" id="MobiDB-lite"/>
    </source>
</evidence>
<dbReference type="GeneID" id="25329153"/>
<evidence type="ECO:0000313" key="3">
    <source>
        <dbReference type="Proteomes" id="UP000054342"/>
    </source>
</evidence>
<dbReference type="OrthoDB" id="4588567at2759"/>
<dbReference type="AlphaFoldDB" id="A0A0D2F4W3"/>
<evidence type="ECO:0000313" key="2">
    <source>
        <dbReference type="EMBL" id="KIW54919.1"/>
    </source>
</evidence>
<dbReference type="RefSeq" id="XP_013315504.1">
    <property type="nucleotide sequence ID" value="XM_013460050.1"/>
</dbReference>
<name>A0A0D2F4W3_9EURO</name>
<proteinExistence type="predicted"/>
<protein>
    <submittedName>
        <fullName evidence="2">Uncharacterized protein</fullName>
    </submittedName>
</protein>